<keyword evidence="3 4" id="KW-0687">Ribonucleoprotein</keyword>
<dbReference type="OrthoDB" id="52479at2157"/>
<accession>A0A650CMZ4</accession>
<evidence type="ECO:0000256" key="4">
    <source>
        <dbReference type="HAMAP-Rule" id="MF_00511"/>
    </source>
</evidence>
<dbReference type="Pfam" id="PF00833">
    <property type="entry name" value="Ribosomal_S17e"/>
    <property type="match status" value="1"/>
</dbReference>
<dbReference type="SUPFAM" id="SSF116820">
    <property type="entry name" value="Rps17e-like"/>
    <property type="match status" value="1"/>
</dbReference>
<dbReference type="AlphaFoldDB" id="A0A650CMZ4"/>
<proteinExistence type="inferred from homology"/>
<dbReference type="PANTHER" id="PTHR10732:SF0">
    <property type="entry name" value="40S RIBOSOMAL PROTEIN S17"/>
    <property type="match status" value="1"/>
</dbReference>
<dbReference type="Proteomes" id="UP000423396">
    <property type="component" value="Chromosome"/>
</dbReference>
<dbReference type="GO" id="GO:0003735">
    <property type="term" value="F:structural constituent of ribosome"/>
    <property type="evidence" value="ECO:0007669"/>
    <property type="project" value="InterPro"/>
</dbReference>
<evidence type="ECO:0000313" key="6">
    <source>
        <dbReference type="Proteomes" id="UP000423396"/>
    </source>
</evidence>
<comment type="similarity">
    <text evidence="1 4">Belongs to the eukaryotic ribosomal protein eS17 family.</text>
</comment>
<dbReference type="GO" id="GO:0006412">
    <property type="term" value="P:translation"/>
    <property type="evidence" value="ECO:0007669"/>
    <property type="project" value="UniProtKB-UniRule"/>
</dbReference>
<name>A0A650CMZ4_9CREN</name>
<keyword evidence="6" id="KW-1185">Reference proteome</keyword>
<dbReference type="GO" id="GO:1990904">
    <property type="term" value="C:ribonucleoprotein complex"/>
    <property type="evidence" value="ECO:0007669"/>
    <property type="project" value="UniProtKB-KW"/>
</dbReference>
<dbReference type="InterPro" id="IPR001210">
    <property type="entry name" value="Ribosomal_eS17"/>
</dbReference>
<dbReference type="InterPro" id="IPR036401">
    <property type="entry name" value="Ribosomal_eS17_sf"/>
</dbReference>
<evidence type="ECO:0000256" key="3">
    <source>
        <dbReference type="ARBA" id="ARBA00023274"/>
    </source>
</evidence>
<dbReference type="GO" id="GO:0005840">
    <property type="term" value="C:ribosome"/>
    <property type="evidence" value="ECO:0007669"/>
    <property type="project" value="UniProtKB-KW"/>
</dbReference>
<dbReference type="KEGG" id="sazo:D1868_01930"/>
<keyword evidence="2 4" id="KW-0689">Ribosomal protein</keyword>
<evidence type="ECO:0000313" key="5">
    <source>
        <dbReference type="EMBL" id="QGR18867.1"/>
    </source>
</evidence>
<dbReference type="GO" id="GO:0005829">
    <property type="term" value="C:cytosol"/>
    <property type="evidence" value="ECO:0007669"/>
    <property type="project" value="UniProtKB-ARBA"/>
</dbReference>
<dbReference type="HAMAP" id="MF_00511">
    <property type="entry name" value="Ribosomal_eS17"/>
    <property type="match status" value="1"/>
</dbReference>
<dbReference type="EMBL" id="CP045483">
    <property type="protein sequence ID" value="QGR18867.1"/>
    <property type="molecule type" value="Genomic_DNA"/>
</dbReference>
<dbReference type="GeneID" id="42797793"/>
<sequence>MGNVYTKDIKRVAQELYEKFKDQVTADFYLNKKLVDMYVDVQSKKVKNRIAGYLTRFAKLSKEQATKEVAEEESEE</sequence>
<reference evidence="5 6" key="1">
    <citation type="submission" date="2019-10" db="EMBL/GenBank/DDBJ databases">
        <title>Genome Sequences from Six Type Strain Members of the Archaeal Family Sulfolobaceae: Acidianus ambivalens, Acidianus infernus, Metallosphaera prunae, Stygiolobus azoricus, Sulfolobus metallicus, and Sulfurisphaera ohwakuensis.</title>
        <authorList>
            <person name="Counts J.A."/>
            <person name="Kelly R.M."/>
        </authorList>
    </citation>
    <scope>NUCLEOTIDE SEQUENCE [LARGE SCALE GENOMIC DNA]</scope>
    <source>
        <strain evidence="5 6">FC6</strain>
    </source>
</reference>
<organism evidence="5 6">
    <name type="scientific">Stygiolobus azoricus</name>
    <dbReference type="NCBI Taxonomy" id="41675"/>
    <lineage>
        <taxon>Archaea</taxon>
        <taxon>Thermoproteota</taxon>
        <taxon>Thermoprotei</taxon>
        <taxon>Sulfolobales</taxon>
        <taxon>Sulfolobaceae</taxon>
        <taxon>Stygiolobus</taxon>
    </lineage>
</organism>
<dbReference type="InterPro" id="IPR018273">
    <property type="entry name" value="Ribosomal_eS17_CS"/>
</dbReference>
<dbReference type="PANTHER" id="PTHR10732">
    <property type="entry name" value="40S RIBOSOMAL PROTEIN S17"/>
    <property type="match status" value="1"/>
</dbReference>
<gene>
    <name evidence="4" type="primary">rps17e</name>
    <name evidence="5" type="ORF">D1868_01930</name>
</gene>
<dbReference type="NCBIfam" id="NF002242">
    <property type="entry name" value="PRK01151.1"/>
    <property type="match status" value="1"/>
</dbReference>
<evidence type="ECO:0000256" key="2">
    <source>
        <dbReference type="ARBA" id="ARBA00022980"/>
    </source>
</evidence>
<dbReference type="RefSeq" id="WP_156005095.1">
    <property type="nucleotide sequence ID" value="NZ_CP045483.1"/>
</dbReference>
<protein>
    <recommendedName>
        <fullName evidence="4">Small ribosomal subunit protein eS17</fullName>
    </recommendedName>
</protein>
<dbReference type="PROSITE" id="PS00712">
    <property type="entry name" value="RIBOSOMAL_S17E"/>
    <property type="match status" value="1"/>
</dbReference>
<evidence type="ECO:0000256" key="1">
    <source>
        <dbReference type="ARBA" id="ARBA00010444"/>
    </source>
</evidence>
<dbReference type="Gene3D" id="1.10.60.20">
    <property type="entry name" value="Ribosomal protein S17e-like"/>
    <property type="match status" value="1"/>
</dbReference>